<dbReference type="KEGG" id="vg:60321136"/>
<sequence length="147" mass="15630">MPERHPDPANYGDLIEECNARAIDWADAHGLELADIGVHVRGTAVGVAFDVVVGKGELDSDQRMPGSGDRWRWSGRAQWWQHVLGAAMPGKAGRTVASRAATPPNASGNGLATVTRIHARTGLEPGCTCHIGGPFTDICPIHFQADT</sequence>
<reference evidence="1 2" key="1">
    <citation type="submission" date="2018-08" db="EMBL/GenBank/DDBJ databases">
        <authorList>
            <person name="Washington J.M."/>
            <person name="Garlena R.A."/>
            <person name="Russell D.A."/>
            <person name="Pope W.H."/>
            <person name="Jacobs-Sera D."/>
            <person name="Hatfull G.F."/>
        </authorList>
    </citation>
    <scope>NUCLEOTIDE SEQUENCE [LARGE SCALE GENOMIC DNA]</scope>
</reference>
<dbReference type="RefSeq" id="YP_009949730.1">
    <property type="nucleotide sequence ID" value="NC_051583.1"/>
</dbReference>
<gene>
    <name evidence="1" type="primary">67</name>
    <name evidence="1" type="ORF">SEA_SAGUARO_67</name>
</gene>
<dbReference type="EMBL" id="MH744423">
    <property type="protein sequence ID" value="AYD82061.1"/>
    <property type="molecule type" value="Genomic_DNA"/>
</dbReference>
<name>A0A386K9J1_9CAUD</name>
<protein>
    <submittedName>
        <fullName evidence="1">Uncharacterized protein</fullName>
    </submittedName>
</protein>
<dbReference type="GeneID" id="60321136"/>
<evidence type="ECO:0000313" key="2">
    <source>
        <dbReference type="Proteomes" id="UP000269292"/>
    </source>
</evidence>
<accession>A0A386K9J1</accession>
<keyword evidence="2" id="KW-1185">Reference proteome</keyword>
<dbReference type="Proteomes" id="UP000269292">
    <property type="component" value="Segment"/>
</dbReference>
<evidence type="ECO:0000313" key="1">
    <source>
        <dbReference type="EMBL" id="AYD82061.1"/>
    </source>
</evidence>
<organism evidence="1 2">
    <name type="scientific">Mycobacterium phage Saguaro</name>
    <dbReference type="NCBI Taxonomy" id="2315616"/>
    <lineage>
        <taxon>Viruses</taxon>
        <taxon>Duplodnaviria</taxon>
        <taxon>Heunggongvirae</taxon>
        <taxon>Uroviricota</taxon>
        <taxon>Caudoviricetes</taxon>
        <taxon>Bclasvirinae</taxon>
        <taxon>Saguarovirus</taxon>
        <taxon>Saguarovirus saguaro</taxon>
    </lineage>
</organism>
<proteinExistence type="predicted"/>